<dbReference type="Proteomes" id="UP000305398">
    <property type="component" value="Chromosome"/>
</dbReference>
<keyword evidence="1" id="KW-0732">Signal</keyword>
<dbReference type="EMBL" id="CP040896">
    <property type="protein sequence ID" value="QDA59488.1"/>
    <property type="molecule type" value="Genomic_DNA"/>
</dbReference>
<sequence>MKIDLPSLLQFLLLSALLTSCSVYAPVQPTVPQLTVRGQAEVVALVHLNGQVGGSVAYSPLRYATVLATSYSKSDSRDTTYFRNRQFEVAAGGYHPIGRRFLISALGGYGRAKSARGFRENRHPFPT</sequence>
<feature type="signal peptide" evidence="1">
    <location>
        <begin position="1"/>
        <end position="25"/>
    </location>
</feature>
<keyword evidence="3" id="KW-1185">Reference proteome</keyword>
<dbReference type="KEGG" id="hyj:FHG12_04920"/>
<reference evidence="2 3" key="1">
    <citation type="submission" date="2019-06" db="EMBL/GenBank/DDBJ databases">
        <authorList>
            <person name="Srinivasan S."/>
        </authorList>
    </citation>
    <scope>NUCLEOTIDE SEQUENCE [LARGE SCALE GENOMIC DNA]</scope>
    <source>
        <strain evidence="2 3">17J68-5</strain>
    </source>
</reference>
<protein>
    <submittedName>
        <fullName evidence="2">Uncharacterized protein</fullName>
    </submittedName>
</protein>
<evidence type="ECO:0000313" key="3">
    <source>
        <dbReference type="Proteomes" id="UP000305398"/>
    </source>
</evidence>
<gene>
    <name evidence="2" type="ORF">FHG12_04920</name>
</gene>
<accession>A0A5B7ZWY3</accession>
<evidence type="ECO:0000256" key="1">
    <source>
        <dbReference type="SAM" id="SignalP"/>
    </source>
</evidence>
<name>A0A5B7ZWY3_9BACT</name>
<evidence type="ECO:0000313" key="2">
    <source>
        <dbReference type="EMBL" id="QDA59488.1"/>
    </source>
</evidence>
<dbReference type="OrthoDB" id="875142at2"/>
<dbReference type="AlphaFoldDB" id="A0A5B7ZWY3"/>
<organism evidence="2 3">
    <name type="scientific">Hymenobacter jejuensis</name>
    <dbReference type="NCBI Taxonomy" id="2502781"/>
    <lineage>
        <taxon>Bacteria</taxon>
        <taxon>Pseudomonadati</taxon>
        <taxon>Bacteroidota</taxon>
        <taxon>Cytophagia</taxon>
        <taxon>Cytophagales</taxon>
        <taxon>Hymenobacteraceae</taxon>
        <taxon>Hymenobacter</taxon>
    </lineage>
</organism>
<feature type="chain" id="PRO_5022692360" evidence="1">
    <location>
        <begin position="26"/>
        <end position="127"/>
    </location>
</feature>
<dbReference type="RefSeq" id="WP_139514669.1">
    <property type="nucleotide sequence ID" value="NZ_CP040896.1"/>
</dbReference>
<dbReference type="PROSITE" id="PS51257">
    <property type="entry name" value="PROKAR_LIPOPROTEIN"/>
    <property type="match status" value="1"/>
</dbReference>
<proteinExistence type="predicted"/>